<keyword evidence="3 5" id="KW-1133">Transmembrane helix</keyword>
<dbReference type="GO" id="GO:0016020">
    <property type="term" value="C:membrane"/>
    <property type="evidence" value="ECO:0007669"/>
    <property type="project" value="UniProtKB-SubCell"/>
</dbReference>
<protein>
    <submittedName>
        <fullName evidence="6">Sugar transporter</fullName>
    </submittedName>
</protein>
<gene>
    <name evidence="6" type="ORF">QE152_g19695</name>
</gene>
<feature type="transmembrane region" description="Helical" evidence="5">
    <location>
        <begin position="355"/>
        <end position="375"/>
    </location>
</feature>
<evidence type="ECO:0000256" key="1">
    <source>
        <dbReference type="ARBA" id="ARBA00004370"/>
    </source>
</evidence>
<evidence type="ECO:0000256" key="4">
    <source>
        <dbReference type="ARBA" id="ARBA00023136"/>
    </source>
</evidence>
<feature type="transmembrane region" description="Helical" evidence="5">
    <location>
        <begin position="145"/>
        <end position="165"/>
    </location>
</feature>
<dbReference type="GO" id="GO:0022857">
    <property type="term" value="F:transmembrane transporter activity"/>
    <property type="evidence" value="ECO:0007669"/>
    <property type="project" value="InterPro"/>
</dbReference>
<keyword evidence="4 5" id="KW-0472">Membrane</keyword>
<accession>A0AAW1KR74</accession>
<feature type="transmembrane region" description="Helical" evidence="5">
    <location>
        <begin position="29"/>
        <end position="51"/>
    </location>
</feature>
<dbReference type="PANTHER" id="PTHR48021">
    <property type="match status" value="1"/>
</dbReference>
<sequence length="432" mass="47850">MSLPVKLRSGLPNMTETVNQTVTRIGNKAYLFASVAIANLALLVTGMMLTWPSPILVKLEQSDESNPLENPITTTQSSWIGSLHLLGATFGAFPFGYLLGRIGRKYTLLLTAIPFNHFTIGWVYTVRPMYVAEIADNTIRGMLNTTGLAFTSVGMLFSLVLFTGLPETPYYLIEKNWGDEAYNALIRGNNDVEKEFKEIESVVQEYVQNKGTFLDIFKTRKTTKSFIIAVVLVMAAQLCGIDIVLSMTQSIFESTNLAGDQAIPPIIIVTSFITPAIVDRLGRNILLLISSVGVIISETCLGIYFYFQEKDYDLENLFWVPLTTLVIFILSYNTGLGPISWTITGEILPGNVRGVAASTVTACAHMSSFVIVFTYNPLSEYIGIGPAFWIYAGLTVLVMIFIAIWVYRNWSCFLDLCWVDCVGHDIYSDLGA</sequence>
<reference evidence="6 7" key="1">
    <citation type="journal article" date="2024" name="BMC Genomics">
        <title>De novo assembly and annotation of Popillia japonica's genome with initial clues to its potential as an invasive pest.</title>
        <authorList>
            <person name="Cucini C."/>
            <person name="Boschi S."/>
            <person name="Funari R."/>
            <person name="Cardaioli E."/>
            <person name="Iannotti N."/>
            <person name="Marturano G."/>
            <person name="Paoli F."/>
            <person name="Bruttini M."/>
            <person name="Carapelli A."/>
            <person name="Frati F."/>
            <person name="Nardi F."/>
        </authorList>
    </citation>
    <scope>NUCLEOTIDE SEQUENCE [LARGE SCALE GENOMIC DNA]</scope>
    <source>
        <strain evidence="6">DMR45628</strain>
    </source>
</reference>
<evidence type="ECO:0000256" key="2">
    <source>
        <dbReference type="ARBA" id="ARBA00022692"/>
    </source>
</evidence>
<dbReference type="EMBL" id="JASPKY010000188">
    <property type="protein sequence ID" value="KAK9722420.1"/>
    <property type="molecule type" value="Genomic_DNA"/>
</dbReference>
<feature type="transmembrane region" description="Helical" evidence="5">
    <location>
        <begin position="387"/>
        <end position="407"/>
    </location>
</feature>
<feature type="transmembrane region" description="Helical" evidence="5">
    <location>
        <begin position="226"/>
        <end position="247"/>
    </location>
</feature>
<evidence type="ECO:0000313" key="7">
    <source>
        <dbReference type="Proteomes" id="UP001458880"/>
    </source>
</evidence>
<keyword evidence="7" id="KW-1185">Reference proteome</keyword>
<organism evidence="6 7">
    <name type="scientific">Popillia japonica</name>
    <name type="common">Japanese beetle</name>
    <dbReference type="NCBI Taxonomy" id="7064"/>
    <lineage>
        <taxon>Eukaryota</taxon>
        <taxon>Metazoa</taxon>
        <taxon>Ecdysozoa</taxon>
        <taxon>Arthropoda</taxon>
        <taxon>Hexapoda</taxon>
        <taxon>Insecta</taxon>
        <taxon>Pterygota</taxon>
        <taxon>Neoptera</taxon>
        <taxon>Endopterygota</taxon>
        <taxon>Coleoptera</taxon>
        <taxon>Polyphaga</taxon>
        <taxon>Scarabaeiformia</taxon>
        <taxon>Scarabaeidae</taxon>
        <taxon>Rutelinae</taxon>
        <taxon>Popillia</taxon>
    </lineage>
</organism>
<name>A0AAW1KR74_POPJA</name>
<feature type="transmembrane region" description="Helical" evidence="5">
    <location>
        <begin position="79"/>
        <end position="99"/>
    </location>
</feature>
<proteinExistence type="predicted"/>
<comment type="caution">
    <text evidence="6">The sequence shown here is derived from an EMBL/GenBank/DDBJ whole genome shotgun (WGS) entry which is preliminary data.</text>
</comment>
<dbReference type="InterPro" id="IPR050549">
    <property type="entry name" value="MFS_Trehalose_Transporter"/>
</dbReference>
<feature type="transmembrane region" description="Helical" evidence="5">
    <location>
        <begin position="106"/>
        <end position="125"/>
    </location>
</feature>
<dbReference type="Pfam" id="PF00083">
    <property type="entry name" value="Sugar_tr"/>
    <property type="match status" value="1"/>
</dbReference>
<dbReference type="AlphaFoldDB" id="A0AAW1KR74"/>
<dbReference type="InterPro" id="IPR005828">
    <property type="entry name" value="MFS_sugar_transport-like"/>
</dbReference>
<dbReference type="InterPro" id="IPR036259">
    <property type="entry name" value="MFS_trans_sf"/>
</dbReference>
<evidence type="ECO:0000256" key="3">
    <source>
        <dbReference type="ARBA" id="ARBA00022989"/>
    </source>
</evidence>
<keyword evidence="2 5" id="KW-0812">Transmembrane</keyword>
<feature type="transmembrane region" description="Helical" evidence="5">
    <location>
        <begin position="319"/>
        <end position="343"/>
    </location>
</feature>
<comment type="subcellular location">
    <subcellularLocation>
        <location evidence="1">Membrane</location>
    </subcellularLocation>
</comment>
<keyword evidence="6" id="KW-0813">Transport</keyword>
<dbReference type="SUPFAM" id="SSF103473">
    <property type="entry name" value="MFS general substrate transporter"/>
    <property type="match status" value="1"/>
</dbReference>
<dbReference type="Proteomes" id="UP001458880">
    <property type="component" value="Unassembled WGS sequence"/>
</dbReference>
<evidence type="ECO:0000256" key="5">
    <source>
        <dbReference type="SAM" id="Phobius"/>
    </source>
</evidence>
<dbReference type="Gene3D" id="1.20.1250.20">
    <property type="entry name" value="MFS general substrate transporter like domains"/>
    <property type="match status" value="1"/>
</dbReference>
<evidence type="ECO:0000313" key="6">
    <source>
        <dbReference type="EMBL" id="KAK9722420.1"/>
    </source>
</evidence>
<feature type="transmembrane region" description="Helical" evidence="5">
    <location>
        <begin position="262"/>
        <end position="278"/>
    </location>
</feature>
<feature type="transmembrane region" description="Helical" evidence="5">
    <location>
        <begin position="285"/>
        <end position="307"/>
    </location>
</feature>
<dbReference type="PANTHER" id="PTHR48021:SF47">
    <property type="entry name" value="GH17672P"/>
    <property type="match status" value="1"/>
</dbReference>
<keyword evidence="6" id="KW-0762">Sugar transport</keyword>